<evidence type="ECO:0000256" key="1">
    <source>
        <dbReference type="SAM" id="Coils"/>
    </source>
</evidence>
<accession>A0A6A6YZ43</accession>
<protein>
    <submittedName>
        <fullName evidence="3 5">Uncharacterized protein</fullName>
    </submittedName>
</protein>
<feature type="region of interest" description="Disordered" evidence="2">
    <location>
        <begin position="969"/>
        <end position="1030"/>
    </location>
</feature>
<feature type="region of interest" description="Disordered" evidence="2">
    <location>
        <begin position="731"/>
        <end position="790"/>
    </location>
</feature>
<reference evidence="5" key="2">
    <citation type="submission" date="2020-04" db="EMBL/GenBank/DDBJ databases">
        <authorList>
            <consortium name="NCBI Genome Project"/>
        </authorList>
    </citation>
    <scope>NUCLEOTIDE SEQUENCE</scope>
    <source>
        <strain evidence="5">CBS 304.34</strain>
    </source>
</reference>
<feature type="compositionally biased region" description="Polar residues" evidence="2">
    <location>
        <begin position="984"/>
        <end position="1000"/>
    </location>
</feature>
<dbReference type="RefSeq" id="XP_033580191.1">
    <property type="nucleotide sequence ID" value="XM_033727185.1"/>
</dbReference>
<feature type="compositionally biased region" description="Polar residues" evidence="2">
    <location>
        <begin position="854"/>
        <end position="867"/>
    </location>
</feature>
<feature type="region of interest" description="Disordered" evidence="2">
    <location>
        <begin position="93"/>
        <end position="131"/>
    </location>
</feature>
<feature type="compositionally biased region" description="Polar residues" evidence="2">
    <location>
        <begin position="757"/>
        <end position="776"/>
    </location>
</feature>
<evidence type="ECO:0000313" key="3">
    <source>
        <dbReference type="EMBL" id="KAF2813227.1"/>
    </source>
</evidence>
<dbReference type="AlphaFoldDB" id="A0A6A6YZ43"/>
<evidence type="ECO:0000313" key="5">
    <source>
        <dbReference type="RefSeq" id="XP_033580191.1"/>
    </source>
</evidence>
<feature type="compositionally biased region" description="Polar residues" evidence="2">
    <location>
        <begin position="733"/>
        <end position="749"/>
    </location>
</feature>
<dbReference type="Proteomes" id="UP000504636">
    <property type="component" value="Unplaced"/>
</dbReference>
<feature type="compositionally biased region" description="Polar residues" evidence="2">
    <location>
        <begin position="93"/>
        <end position="115"/>
    </location>
</feature>
<reference evidence="5" key="3">
    <citation type="submission" date="2025-04" db="UniProtKB">
        <authorList>
            <consortium name="RefSeq"/>
        </authorList>
    </citation>
    <scope>IDENTIFICATION</scope>
    <source>
        <strain evidence="5">CBS 304.34</strain>
    </source>
</reference>
<dbReference type="EMBL" id="MU003696">
    <property type="protein sequence ID" value="KAF2813227.1"/>
    <property type="molecule type" value="Genomic_DNA"/>
</dbReference>
<feature type="region of interest" description="Disordered" evidence="2">
    <location>
        <begin position="453"/>
        <end position="614"/>
    </location>
</feature>
<dbReference type="GeneID" id="54468078"/>
<feature type="compositionally biased region" description="Basic and acidic residues" evidence="2">
    <location>
        <begin position="1016"/>
        <end position="1030"/>
    </location>
</feature>
<feature type="region of interest" description="Disordered" evidence="2">
    <location>
        <begin position="842"/>
        <end position="867"/>
    </location>
</feature>
<feature type="region of interest" description="Disordered" evidence="2">
    <location>
        <begin position="920"/>
        <end position="939"/>
    </location>
</feature>
<feature type="coiled-coil region" evidence="1">
    <location>
        <begin position="321"/>
        <end position="348"/>
    </location>
</feature>
<feature type="compositionally biased region" description="Polar residues" evidence="2">
    <location>
        <begin position="463"/>
        <end position="487"/>
    </location>
</feature>
<proteinExistence type="predicted"/>
<feature type="compositionally biased region" description="Pro residues" evidence="2">
    <location>
        <begin position="494"/>
        <end position="506"/>
    </location>
</feature>
<reference evidence="3 5" key="1">
    <citation type="journal article" date="2020" name="Stud. Mycol.">
        <title>101 Dothideomycetes genomes: a test case for predicting lifestyles and emergence of pathogens.</title>
        <authorList>
            <person name="Haridas S."/>
            <person name="Albert R."/>
            <person name="Binder M."/>
            <person name="Bloem J."/>
            <person name="Labutti K."/>
            <person name="Salamov A."/>
            <person name="Andreopoulos B."/>
            <person name="Baker S."/>
            <person name="Barry K."/>
            <person name="Bills G."/>
            <person name="Bluhm B."/>
            <person name="Cannon C."/>
            <person name="Castanera R."/>
            <person name="Culley D."/>
            <person name="Daum C."/>
            <person name="Ezra D."/>
            <person name="Gonzalez J."/>
            <person name="Henrissat B."/>
            <person name="Kuo A."/>
            <person name="Liang C."/>
            <person name="Lipzen A."/>
            <person name="Lutzoni F."/>
            <person name="Magnuson J."/>
            <person name="Mondo S."/>
            <person name="Nolan M."/>
            <person name="Ohm R."/>
            <person name="Pangilinan J."/>
            <person name="Park H.-J."/>
            <person name="Ramirez L."/>
            <person name="Alfaro M."/>
            <person name="Sun H."/>
            <person name="Tritt A."/>
            <person name="Yoshinaga Y."/>
            <person name="Zwiers L.-H."/>
            <person name="Turgeon B."/>
            <person name="Goodwin S."/>
            <person name="Spatafora J."/>
            <person name="Crous P."/>
            <person name="Grigoriev I."/>
        </authorList>
    </citation>
    <scope>NUCLEOTIDE SEQUENCE</scope>
    <source>
        <strain evidence="3 5">CBS 304.34</strain>
    </source>
</reference>
<sequence>MWQISPLAPPFVPRAHGHHLGRQENDSARQLLETILETAEGEMPQQAYKVEELLAMRDSVSESAVSIEKFPNEDAIKEHVLRGSASVSFIGSRSDGNSAHLSTASKPAAIANNTAGKKPSPSPSVKRGKAEALLKEHGSPPGLRVTAGGRIVPSDLPPLGGPRYPYGSFKGQSSTQQFSPPLTFPAQPATDFLKGLPFPNALAYDSFGQPCVYTNDQIIPLAAFDTFNSALRTANNWMYPVMTPANGTVNHGGNANHLTVPAFAMPGSRNGSSTNLGMGAQPDSLLELPRLKKEMATKQAEHRYLEQTQVLERDLHTEDWNSNLVTKKKLLVTEIDQLRRQIKALEAKPMPAMSPNHRGGFNPQYQQPAHSNYSQIALPVNHMGASQNGMFNSATMLYPNGYVAPGMSTDLVPYSVHGAALPINNDATNHAIQMQESPNLPNSATRRSHAVEIKAPRDGFKQPVTQGSSLDPTSPTYEPKGNNQAGNNGMHAPFIPPTPSPIPSPTPHEGVSSKHAWLFENKDSPEKSGATRNNSQRTVRHKNSVSSVTTADFFPTNTHEHSSTRMAPLTSTENLQVSVTKNAGPTTPEKNWPNSPWNSGAGSRGEKPRSALSTQVSPLTNRVSSFNQDLMLQVSNAGSQPPSYMGTPNASVRASKAMVPGQLSAPVNWPTPLKSKRGKHMLTTYQEGYQAGLMHKGLPDVLEVIQGYSEGLTEVLREPVVFLRGMAVRNEGSDTQASKRSAKENTGSGLTPHDSAVSLSFPSQQQFDQNARSQENVRMGPPSALFSPNKNIWEDQQPFNNRTMEFVNKVIEFQKVAEQSPGPNTSAAFCQNVIELQKLHRRESEREARLGLSPVTNGSDSLAESQYGNGHSMALQRSPAENTNHHSLPRGFQMGAFNKTGSSTGPQRVYPGHYDYVPPTPGHNPVGTIGAGRSKDQRVSGLDGAMDELAEMIEPVTITSVDNDSAEASCFRSSSNKAGKRKSSSPTKGPASSNKASRQSPAKAGLENALNRVRSHKQEDTKEEKAKWREDWRKRFRQIKAKEAEEIEQYKKANPLSN</sequence>
<feature type="compositionally biased region" description="Polar residues" evidence="2">
    <location>
        <begin position="569"/>
        <end position="601"/>
    </location>
</feature>
<keyword evidence="1" id="KW-0175">Coiled coil</keyword>
<dbReference type="OrthoDB" id="30417at2759"/>
<evidence type="ECO:0000313" key="4">
    <source>
        <dbReference type="Proteomes" id="UP000504636"/>
    </source>
</evidence>
<gene>
    <name evidence="3 5" type="ORF">BDZ99DRAFT_556596</name>
</gene>
<keyword evidence="4" id="KW-1185">Reference proteome</keyword>
<evidence type="ECO:0000256" key="2">
    <source>
        <dbReference type="SAM" id="MobiDB-lite"/>
    </source>
</evidence>
<name>A0A6A6YZ43_9PEZI</name>
<organism evidence="3">
    <name type="scientific">Mytilinidion resinicola</name>
    <dbReference type="NCBI Taxonomy" id="574789"/>
    <lineage>
        <taxon>Eukaryota</taxon>
        <taxon>Fungi</taxon>
        <taxon>Dikarya</taxon>
        <taxon>Ascomycota</taxon>
        <taxon>Pezizomycotina</taxon>
        <taxon>Dothideomycetes</taxon>
        <taxon>Pleosporomycetidae</taxon>
        <taxon>Mytilinidiales</taxon>
        <taxon>Mytilinidiaceae</taxon>
        <taxon>Mytilinidion</taxon>
    </lineage>
</organism>